<evidence type="ECO:0000313" key="3">
    <source>
        <dbReference type="Proteomes" id="UP001259572"/>
    </source>
</evidence>
<dbReference type="EMBL" id="JAVUPU010000015">
    <property type="protein sequence ID" value="MDT9600991.1"/>
    <property type="molecule type" value="Genomic_DNA"/>
</dbReference>
<name>A0ABU3QC71_9SPHN</name>
<feature type="repeat" description="TPR" evidence="1">
    <location>
        <begin position="387"/>
        <end position="420"/>
    </location>
</feature>
<evidence type="ECO:0000256" key="1">
    <source>
        <dbReference type="PROSITE-ProRule" id="PRU00339"/>
    </source>
</evidence>
<keyword evidence="3" id="KW-1185">Reference proteome</keyword>
<dbReference type="SUPFAM" id="SSF53474">
    <property type="entry name" value="alpha/beta-Hydrolases"/>
    <property type="match status" value="1"/>
</dbReference>
<dbReference type="Gene3D" id="3.40.50.1820">
    <property type="entry name" value="alpha/beta hydrolase"/>
    <property type="match status" value="2"/>
</dbReference>
<evidence type="ECO:0000313" key="2">
    <source>
        <dbReference type="EMBL" id="MDT9600991.1"/>
    </source>
</evidence>
<dbReference type="Gene3D" id="1.25.40.10">
    <property type="entry name" value="Tetratricopeptide repeat domain"/>
    <property type="match status" value="1"/>
</dbReference>
<dbReference type="Proteomes" id="UP001259572">
    <property type="component" value="Unassembled WGS sequence"/>
</dbReference>
<reference evidence="2 3" key="1">
    <citation type="submission" date="2023-05" db="EMBL/GenBank/DDBJ databases">
        <authorList>
            <person name="Guo Y."/>
        </authorList>
    </citation>
    <scope>NUCLEOTIDE SEQUENCE [LARGE SCALE GENOMIC DNA]</scope>
    <source>
        <strain evidence="2 3">GR2756</strain>
    </source>
</reference>
<comment type="caution">
    <text evidence="2">The sequence shown here is derived from an EMBL/GenBank/DDBJ whole genome shotgun (WGS) entry which is preliminary data.</text>
</comment>
<protein>
    <recommendedName>
        <fullName evidence="4">Dienelactone hydrolase</fullName>
    </recommendedName>
</protein>
<dbReference type="InterPro" id="IPR011990">
    <property type="entry name" value="TPR-like_helical_dom_sf"/>
</dbReference>
<dbReference type="InterPro" id="IPR029058">
    <property type="entry name" value="AB_hydrolase_fold"/>
</dbReference>
<dbReference type="SUPFAM" id="SSF48452">
    <property type="entry name" value="TPR-like"/>
    <property type="match status" value="1"/>
</dbReference>
<sequence>MTVRDYVHLWAGETDFDAPTLPMRACEWLDGLKPTLDDALWSVRDADIVPGCHPVLVYAPSFSSVAWENADLCEYLASHGYVVIASASIGARSRGMTADLDGIEAQAADIAFLVGFASTFAGADISRLAVAGFSWGGLANLFAAARDDRIRALVSLDGSIRYWPGLVKSAGYVRPEQMTIPLISFAKGEWSMEEQARYLSSAQMDGPNVLNAWACGDLLSVHMPAMTHRQFSSMAQRNENVWQEFADPRFADRQRMGFGREHAARGYGWMARYTLQFLKAYLDHEESALAFLGAAPVSNGVPPHYMEVDFRPSNATPATFDFFCAEVGRRGFDKLDEILFDLSKRDARFGIAEPALTNWSESLIDLGRLDEAVALLDFSVRIHDSSSTAHASLGRARNLAGDHAAAMEHFWRAIQQDPTNADARRRLSALAGGFVPLVRSR</sequence>
<organism evidence="2 3">
    <name type="scientific">Sphingosinicella rhizophila</name>
    <dbReference type="NCBI Taxonomy" id="3050082"/>
    <lineage>
        <taxon>Bacteria</taxon>
        <taxon>Pseudomonadati</taxon>
        <taxon>Pseudomonadota</taxon>
        <taxon>Alphaproteobacteria</taxon>
        <taxon>Sphingomonadales</taxon>
        <taxon>Sphingosinicellaceae</taxon>
        <taxon>Sphingosinicella</taxon>
    </lineage>
</organism>
<accession>A0ABU3QC71</accession>
<dbReference type="PROSITE" id="PS50005">
    <property type="entry name" value="TPR"/>
    <property type="match status" value="1"/>
</dbReference>
<proteinExistence type="predicted"/>
<dbReference type="InterPro" id="IPR019734">
    <property type="entry name" value="TPR_rpt"/>
</dbReference>
<gene>
    <name evidence="2" type="ORF">RQX22_18715</name>
</gene>
<evidence type="ECO:0008006" key="4">
    <source>
        <dbReference type="Google" id="ProtNLM"/>
    </source>
</evidence>
<dbReference type="RefSeq" id="WP_315728633.1">
    <property type="nucleotide sequence ID" value="NZ_JAVUPU010000015.1"/>
</dbReference>
<dbReference type="SMART" id="SM00028">
    <property type="entry name" value="TPR"/>
    <property type="match status" value="1"/>
</dbReference>
<keyword evidence="1" id="KW-0802">TPR repeat</keyword>